<protein>
    <recommendedName>
        <fullName evidence="3">EthD domain-containing protein</fullName>
    </recommendedName>
</protein>
<gene>
    <name evidence="4" type="ORF">BS50DRAFT_343546</name>
</gene>
<name>A0A2T2NW71_CORCC</name>
<evidence type="ECO:0000313" key="5">
    <source>
        <dbReference type="Proteomes" id="UP000240883"/>
    </source>
</evidence>
<dbReference type="Proteomes" id="UP000240883">
    <property type="component" value="Unassembled WGS sequence"/>
</dbReference>
<evidence type="ECO:0000256" key="2">
    <source>
        <dbReference type="SAM" id="SignalP"/>
    </source>
</evidence>
<proteinExistence type="inferred from homology"/>
<keyword evidence="5" id="KW-1185">Reference proteome</keyword>
<dbReference type="AlphaFoldDB" id="A0A2T2NW71"/>
<dbReference type="STRING" id="1448308.A0A2T2NW71"/>
<dbReference type="GO" id="GO:0016491">
    <property type="term" value="F:oxidoreductase activity"/>
    <property type="evidence" value="ECO:0007669"/>
    <property type="project" value="InterPro"/>
</dbReference>
<dbReference type="Gene3D" id="3.30.70.100">
    <property type="match status" value="1"/>
</dbReference>
<reference evidence="4 5" key="1">
    <citation type="journal article" date="2018" name="Front. Microbiol.">
        <title>Genome-Wide Analysis of Corynespora cassiicola Leaf Fall Disease Putative Effectors.</title>
        <authorList>
            <person name="Lopez D."/>
            <person name="Ribeiro S."/>
            <person name="Label P."/>
            <person name="Fumanal B."/>
            <person name="Venisse J.S."/>
            <person name="Kohler A."/>
            <person name="de Oliveira R.R."/>
            <person name="Labutti K."/>
            <person name="Lipzen A."/>
            <person name="Lail K."/>
            <person name="Bauer D."/>
            <person name="Ohm R.A."/>
            <person name="Barry K.W."/>
            <person name="Spatafora J."/>
            <person name="Grigoriev I.V."/>
            <person name="Martin F.M."/>
            <person name="Pujade-Renaud V."/>
        </authorList>
    </citation>
    <scope>NUCLEOTIDE SEQUENCE [LARGE SCALE GENOMIC DNA]</scope>
    <source>
        <strain evidence="4 5">Philippines</strain>
    </source>
</reference>
<evidence type="ECO:0000313" key="4">
    <source>
        <dbReference type="EMBL" id="PSN69526.1"/>
    </source>
</evidence>
<evidence type="ECO:0000259" key="3">
    <source>
        <dbReference type="Pfam" id="PF07110"/>
    </source>
</evidence>
<evidence type="ECO:0000256" key="1">
    <source>
        <dbReference type="ARBA" id="ARBA00005986"/>
    </source>
</evidence>
<dbReference type="Pfam" id="PF07110">
    <property type="entry name" value="EthD"/>
    <property type="match status" value="1"/>
</dbReference>
<keyword evidence="2" id="KW-0732">Signal</keyword>
<dbReference type="InterPro" id="IPR011008">
    <property type="entry name" value="Dimeric_a/b-barrel"/>
</dbReference>
<dbReference type="EMBL" id="KZ678133">
    <property type="protein sequence ID" value="PSN69526.1"/>
    <property type="molecule type" value="Genomic_DNA"/>
</dbReference>
<dbReference type="InterPro" id="IPR009799">
    <property type="entry name" value="EthD_dom"/>
</dbReference>
<dbReference type="SUPFAM" id="SSF54909">
    <property type="entry name" value="Dimeric alpha+beta barrel"/>
    <property type="match status" value="1"/>
</dbReference>
<feature type="chain" id="PRO_5015424120" description="EthD domain-containing protein" evidence="2">
    <location>
        <begin position="18"/>
        <end position="128"/>
    </location>
</feature>
<feature type="signal peptide" evidence="2">
    <location>
        <begin position="1"/>
        <end position="17"/>
    </location>
</feature>
<organism evidence="4 5">
    <name type="scientific">Corynespora cassiicola Philippines</name>
    <dbReference type="NCBI Taxonomy" id="1448308"/>
    <lineage>
        <taxon>Eukaryota</taxon>
        <taxon>Fungi</taxon>
        <taxon>Dikarya</taxon>
        <taxon>Ascomycota</taxon>
        <taxon>Pezizomycotina</taxon>
        <taxon>Dothideomycetes</taxon>
        <taxon>Pleosporomycetidae</taxon>
        <taxon>Pleosporales</taxon>
        <taxon>Corynesporascaceae</taxon>
        <taxon>Corynespora</taxon>
    </lineage>
</organism>
<accession>A0A2T2NW71</accession>
<dbReference type="OrthoDB" id="2519291at2759"/>
<feature type="domain" description="EthD" evidence="3">
    <location>
        <begin position="12"/>
        <end position="109"/>
    </location>
</feature>
<sequence length="128" mass="14464">MLFIFLLFVTRKPCITPAEFKSHYTKHVELVQSIAGEAFPLTHTRHYIDRTNNNGSWDATVLIGTQEDFTYDGIAELVFPSKTAFETFYSIISAPEAAAKIAADEETFILRDKMRVVVIGDKTITTKE</sequence>
<comment type="similarity">
    <text evidence="1">Belongs to the tpcK family.</text>
</comment>